<sequence>MHKQEAFHAATYEQAAAFIRDIGILPFSSFIPGHPSMDSITLPGQWHTGLSDDPWLWRDRLAGEGLAAYGRFLAKKPVLIAAEWFPLVRNLLEEPYSVEERYEDGELPKAAVDIYRAVEAEEGIDTRRLRAVTGLATKDSKAAFDRALNELQSKADLVIGGISDRLTADGVKSGWNSACYLTAGHWMEKHGLDACHLPTPEAKAELRRRLSAVCSEAALAYMYKIFRL</sequence>
<name>A0A4Y8Q307_9BACL</name>
<dbReference type="Pfam" id="PF24741">
    <property type="entry name" value="AlkZ-rel"/>
    <property type="match status" value="1"/>
</dbReference>
<dbReference type="OrthoDB" id="1067148at2"/>
<dbReference type="RefSeq" id="WP_134753322.1">
    <property type="nucleotide sequence ID" value="NZ_MYFO02000002.1"/>
</dbReference>
<dbReference type="InterPro" id="IPR056298">
    <property type="entry name" value="AlkZ-rel"/>
</dbReference>
<evidence type="ECO:0000313" key="1">
    <source>
        <dbReference type="EMBL" id="TFE87276.1"/>
    </source>
</evidence>
<gene>
    <name evidence="1" type="ORF">B5M42_12570</name>
</gene>
<reference evidence="1 2" key="1">
    <citation type="submission" date="2017-03" db="EMBL/GenBank/DDBJ databases">
        <title>Isolation of Levoglucosan Utilizing Bacteria.</title>
        <authorList>
            <person name="Arya A.S."/>
        </authorList>
    </citation>
    <scope>NUCLEOTIDE SEQUENCE [LARGE SCALE GENOMIC DNA]</scope>
    <source>
        <strain evidence="1 2">MEC069</strain>
    </source>
</reference>
<comment type="caution">
    <text evidence="1">The sequence shown here is derived from an EMBL/GenBank/DDBJ whole genome shotgun (WGS) entry which is preliminary data.</text>
</comment>
<evidence type="ECO:0000313" key="2">
    <source>
        <dbReference type="Proteomes" id="UP000298246"/>
    </source>
</evidence>
<dbReference type="Proteomes" id="UP000298246">
    <property type="component" value="Unassembled WGS sequence"/>
</dbReference>
<dbReference type="EMBL" id="MYFO01000014">
    <property type="protein sequence ID" value="TFE87276.1"/>
    <property type="molecule type" value="Genomic_DNA"/>
</dbReference>
<accession>A0A4Y8Q307</accession>
<protein>
    <submittedName>
        <fullName evidence="1">Uncharacterized protein</fullName>
    </submittedName>
</protein>
<proteinExistence type="predicted"/>
<dbReference type="AlphaFoldDB" id="A0A4Y8Q307"/>
<keyword evidence="2" id="KW-1185">Reference proteome</keyword>
<organism evidence="1 2">
    <name type="scientific">Paenibacillus athensensis</name>
    <dbReference type="NCBI Taxonomy" id="1967502"/>
    <lineage>
        <taxon>Bacteria</taxon>
        <taxon>Bacillati</taxon>
        <taxon>Bacillota</taxon>
        <taxon>Bacilli</taxon>
        <taxon>Bacillales</taxon>
        <taxon>Paenibacillaceae</taxon>
        <taxon>Paenibacillus</taxon>
    </lineage>
</organism>